<dbReference type="Pfam" id="PF03876">
    <property type="entry name" value="SHS2_Rpb7-N"/>
    <property type="match status" value="1"/>
</dbReference>
<dbReference type="GeneID" id="87953727"/>
<evidence type="ECO:0000256" key="4">
    <source>
        <dbReference type="ARBA" id="ARBA00023163"/>
    </source>
</evidence>
<protein>
    <recommendedName>
        <fullName evidence="11">DNA-directed RNA polymerase III subunit RPC8</fullName>
    </recommendedName>
</protein>
<evidence type="ECO:0000256" key="3">
    <source>
        <dbReference type="ARBA" id="ARBA00022478"/>
    </source>
</evidence>
<dbReference type="PANTHER" id="PTHR12709">
    <property type="entry name" value="DNA-DIRECTED RNA POLYMERASE II, III"/>
    <property type="match status" value="1"/>
</dbReference>
<dbReference type="SUPFAM" id="SSF88798">
    <property type="entry name" value="N-terminal, heterodimerisation domain of RBP7 (RpoE)"/>
    <property type="match status" value="1"/>
</dbReference>
<dbReference type="InterPro" id="IPR013238">
    <property type="entry name" value="RNA_pol_III_Rbc25"/>
</dbReference>
<dbReference type="SUPFAM" id="SSF50249">
    <property type="entry name" value="Nucleic acid-binding proteins"/>
    <property type="match status" value="1"/>
</dbReference>
<evidence type="ECO:0000259" key="8">
    <source>
        <dbReference type="Pfam" id="PF08292"/>
    </source>
</evidence>
<evidence type="ECO:0000256" key="1">
    <source>
        <dbReference type="ARBA" id="ARBA00004123"/>
    </source>
</evidence>
<dbReference type="InterPro" id="IPR005576">
    <property type="entry name" value="Rpb7-like_N"/>
</dbReference>
<evidence type="ECO:0000256" key="2">
    <source>
        <dbReference type="ARBA" id="ARBA00009307"/>
    </source>
</evidence>
<dbReference type="InterPro" id="IPR045113">
    <property type="entry name" value="Rpb7-like"/>
</dbReference>
<evidence type="ECO:0000256" key="5">
    <source>
        <dbReference type="ARBA" id="ARBA00023242"/>
    </source>
</evidence>
<dbReference type="Gene3D" id="3.30.1490.120">
    <property type="entry name" value="RNA polymerase Rpb7-like, N-terminal domain"/>
    <property type="match status" value="1"/>
</dbReference>
<dbReference type="EMBL" id="CP141882">
    <property type="protein sequence ID" value="WRT64662.1"/>
    <property type="molecule type" value="Genomic_DNA"/>
</dbReference>
<dbReference type="InterPro" id="IPR036898">
    <property type="entry name" value="RNA_pol_Rpb7-like_N_sf"/>
</dbReference>
<organism evidence="9 10">
    <name type="scientific">Kwoniella shivajii</name>
    <dbReference type="NCBI Taxonomy" id="564305"/>
    <lineage>
        <taxon>Eukaryota</taxon>
        <taxon>Fungi</taxon>
        <taxon>Dikarya</taxon>
        <taxon>Basidiomycota</taxon>
        <taxon>Agaricomycotina</taxon>
        <taxon>Tremellomycetes</taxon>
        <taxon>Tremellales</taxon>
        <taxon>Cryptococcaceae</taxon>
        <taxon>Kwoniella</taxon>
    </lineage>
</organism>
<comment type="similarity">
    <text evidence="2">Belongs to the eukaryotic RPB7/RPC8 RNA polymerase subunit family.</text>
</comment>
<proteinExistence type="inferred from homology"/>
<evidence type="ECO:0000256" key="6">
    <source>
        <dbReference type="SAM" id="MobiDB-lite"/>
    </source>
</evidence>
<feature type="compositionally biased region" description="Acidic residues" evidence="6">
    <location>
        <begin position="222"/>
        <end position="231"/>
    </location>
</feature>
<comment type="subcellular location">
    <subcellularLocation>
        <location evidence="1">Nucleus</location>
    </subcellularLocation>
</comment>
<feature type="domain" description="RNA polymerase III subunit Rpc25" evidence="8">
    <location>
        <begin position="83"/>
        <end position="217"/>
    </location>
</feature>
<dbReference type="InterPro" id="IPR012340">
    <property type="entry name" value="NA-bd_OB-fold"/>
</dbReference>
<name>A0ABZ1CWJ9_9TREE</name>
<keyword evidence="4" id="KW-0804">Transcription</keyword>
<keyword evidence="5" id="KW-0539">Nucleus</keyword>
<keyword evidence="10" id="KW-1185">Reference proteome</keyword>
<dbReference type="Proteomes" id="UP001329825">
    <property type="component" value="Chromosome 2"/>
</dbReference>
<feature type="region of interest" description="Disordered" evidence="6">
    <location>
        <begin position="217"/>
        <end position="249"/>
    </location>
</feature>
<dbReference type="RefSeq" id="XP_062789402.1">
    <property type="nucleotide sequence ID" value="XM_062933351.1"/>
</dbReference>
<evidence type="ECO:0000259" key="7">
    <source>
        <dbReference type="Pfam" id="PF03876"/>
    </source>
</evidence>
<dbReference type="Gene3D" id="2.40.50.140">
    <property type="entry name" value="Nucleic acid-binding proteins"/>
    <property type="match status" value="1"/>
</dbReference>
<accession>A0ABZ1CWJ9</accession>
<evidence type="ECO:0000313" key="9">
    <source>
        <dbReference type="EMBL" id="WRT64662.1"/>
    </source>
</evidence>
<sequence length="249" mass="27983">MFVLVGVRDTVPVAPKTFDIPPATTIQDSLNKKYANKLVPDKGLALSVFDILTAEDGKVTWGNGLMYYKVSFRLMLFAPFVGEVIVGKVLSTEKSYIRVSLGFFQDIYIVPSLLPPNSAYDPSQKKFYWVSPDDDGTLLTPEQLANSVITDRLYIDEGEPIRFRVDSIEWQDVRPTPQSVLEQENNDDVPVKSSFDKAGYRILATIAESGLGVTSWWSTGADPDEDQEETQEGIYQDDIYQEEGKEEYV</sequence>
<evidence type="ECO:0000313" key="10">
    <source>
        <dbReference type="Proteomes" id="UP001329825"/>
    </source>
</evidence>
<feature type="domain" description="RNA polymerase Rpb7-like N-terminal" evidence="7">
    <location>
        <begin position="8"/>
        <end position="64"/>
    </location>
</feature>
<reference evidence="9 10" key="1">
    <citation type="submission" date="2024-01" db="EMBL/GenBank/DDBJ databases">
        <title>Comparative genomics of Cryptococcus and Kwoniella reveals pathogenesis evolution and contrasting modes of karyotype evolution via chromosome fusion or intercentromeric recombination.</title>
        <authorList>
            <person name="Coelho M.A."/>
            <person name="David-Palma M."/>
            <person name="Shea T."/>
            <person name="Bowers K."/>
            <person name="McGinley-Smith S."/>
            <person name="Mohammad A.W."/>
            <person name="Gnirke A."/>
            <person name="Yurkov A.M."/>
            <person name="Nowrousian M."/>
            <person name="Sun S."/>
            <person name="Cuomo C.A."/>
            <person name="Heitman J."/>
        </authorList>
    </citation>
    <scope>NUCLEOTIDE SEQUENCE [LARGE SCALE GENOMIC DNA]</scope>
    <source>
        <strain evidence="9">CBS 11374</strain>
    </source>
</reference>
<dbReference type="PANTHER" id="PTHR12709:SF1">
    <property type="entry name" value="DNA-DIRECTED RNA POLYMERASE III SUBUNIT RPC8"/>
    <property type="match status" value="1"/>
</dbReference>
<dbReference type="CDD" id="cd04330">
    <property type="entry name" value="RNAP_III_Rpc25_N"/>
    <property type="match status" value="1"/>
</dbReference>
<evidence type="ECO:0008006" key="11">
    <source>
        <dbReference type="Google" id="ProtNLM"/>
    </source>
</evidence>
<keyword evidence="3" id="KW-0240">DNA-directed RNA polymerase</keyword>
<gene>
    <name evidence="9" type="ORF">IL334_001596</name>
</gene>
<dbReference type="Pfam" id="PF08292">
    <property type="entry name" value="RNA_pol_Rbc25"/>
    <property type="match status" value="1"/>
</dbReference>